<evidence type="ECO:0000259" key="3">
    <source>
        <dbReference type="Pfam" id="PF25954"/>
    </source>
</evidence>
<dbReference type="OrthoDB" id="9806939at2"/>
<dbReference type="Gene3D" id="2.40.50.100">
    <property type="match status" value="1"/>
</dbReference>
<comment type="caution">
    <text evidence="6">The sequence shown here is derived from an EMBL/GenBank/DDBJ whole genome shotgun (WGS) entry which is preliminary data.</text>
</comment>
<feature type="domain" description="CzcB-like barrel-sandwich hybrid" evidence="5">
    <location>
        <begin position="65"/>
        <end position="200"/>
    </location>
</feature>
<feature type="signal peptide" evidence="2">
    <location>
        <begin position="1"/>
        <end position="29"/>
    </location>
</feature>
<dbReference type="EMBL" id="QTSU01000003">
    <property type="protein sequence ID" value="RDZ26702.1"/>
    <property type="molecule type" value="Genomic_DNA"/>
</dbReference>
<dbReference type="Pfam" id="PF25967">
    <property type="entry name" value="RND-MFP_C"/>
    <property type="match status" value="1"/>
</dbReference>
<dbReference type="InterPro" id="IPR058647">
    <property type="entry name" value="BSH_CzcB-like"/>
</dbReference>
<dbReference type="InterPro" id="IPR058627">
    <property type="entry name" value="MdtA-like_C"/>
</dbReference>
<dbReference type="Gene3D" id="1.10.287.470">
    <property type="entry name" value="Helix hairpin bin"/>
    <property type="match status" value="1"/>
</dbReference>
<dbReference type="PROSITE" id="PS51257">
    <property type="entry name" value="PROKAR_LIPOPROTEIN"/>
    <property type="match status" value="1"/>
</dbReference>
<dbReference type="NCBIfam" id="TIGR01730">
    <property type="entry name" value="RND_mfp"/>
    <property type="match status" value="1"/>
</dbReference>
<dbReference type="SUPFAM" id="SSF111369">
    <property type="entry name" value="HlyD-like secretion proteins"/>
    <property type="match status" value="1"/>
</dbReference>
<keyword evidence="7" id="KW-1185">Reference proteome</keyword>
<sequence>MRSVSLKPYAALAAAIAVAVAAGCGRSDAVEPPPATVPEVTTVAAEPAEAQLELRLPARALAGESAQIYARATGFVRDRRVDLGDKVEAGQVLAVISAPEVEQAVREAEADLGQASADQELAKVNFDRAQVLVGSGAISKEMYSDRKANRDAAAAARAAAQARLTSARERSGFQSVRAPFAGVVAARNIERGDRVVADSAASALPMFELNALDPLRIVIDVPQSAALQVRPGLQAEVRFPELPGETFKAEVARSAQSLSRDLGAMRVELRLPNPEGRIPAGMVGEVRLQVPRTAPAVRVPVSAVLQGGAGPRVAALRQDSTLEFRSVALGRNLGGEIEIVSGLAAGDTVVRAPNSLLSEGAKVKVRPTPPPRKS</sequence>
<evidence type="ECO:0000313" key="7">
    <source>
        <dbReference type="Proteomes" id="UP000264492"/>
    </source>
</evidence>
<evidence type="ECO:0000313" key="6">
    <source>
        <dbReference type="EMBL" id="RDZ26702.1"/>
    </source>
</evidence>
<dbReference type="PANTHER" id="PTHR30469">
    <property type="entry name" value="MULTIDRUG RESISTANCE PROTEIN MDTA"/>
    <property type="match status" value="1"/>
</dbReference>
<name>A0A371JYL0_9GAMM</name>
<gene>
    <name evidence="6" type="ORF">DX914_17155</name>
</gene>
<evidence type="ECO:0000259" key="4">
    <source>
        <dbReference type="Pfam" id="PF25967"/>
    </source>
</evidence>
<dbReference type="Pfam" id="PF25973">
    <property type="entry name" value="BSH_CzcB"/>
    <property type="match status" value="1"/>
</dbReference>
<feature type="domain" description="CusB-like beta-barrel" evidence="3">
    <location>
        <begin position="217"/>
        <end position="289"/>
    </location>
</feature>
<organism evidence="6 7">
    <name type="scientific">Lysobacter silvisoli</name>
    <dbReference type="NCBI Taxonomy" id="2293254"/>
    <lineage>
        <taxon>Bacteria</taxon>
        <taxon>Pseudomonadati</taxon>
        <taxon>Pseudomonadota</taxon>
        <taxon>Gammaproteobacteria</taxon>
        <taxon>Lysobacterales</taxon>
        <taxon>Lysobacteraceae</taxon>
        <taxon>Lysobacter</taxon>
    </lineage>
</organism>
<dbReference type="InterPro" id="IPR058792">
    <property type="entry name" value="Beta-barrel_RND_2"/>
</dbReference>
<dbReference type="Proteomes" id="UP000264492">
    <property type="component" value="Unassembled WGS sequence"/>
</dbReference>
<evidence type="ECO:0000256" key="2">
    <source>
        <dbReference type="SAM" id="SignalP"/>
    </source>
</evidence>
<dbReference type="Pfam" id="PF25954">
    <property type="entry name" value="Beta-barrel_RND_2"/>
    <property type="match status" value="1"/>
</dbReference>
<reference evidence="6 7" key="1">
    <citation type="submission" date="2018-08" db="EMBL/GenBank/DDBJ databases">
        <title>Lysobacter sp. zong2l5, whole genome shotgun sequence.</title>
        <authorList>
            <person name="Zhang X."/>
            <person name="Feng G."/>
            <person name="Zhu H."/>
        </authorList>
    </citation>
    <scope>NUCLEOTIDE SEQUENCE [LARGE SCALE GENOMIC DNA]</scope>
    <source>
        <strain evidence="7">zong2l5</strain>
    </source>
</reference>
<dbReference type="Gene3D" id="2.40.30.170">
    <property type="match status" value="1"/>
</dbReference>
<dbReference type="PANTHER" id="PTHR30469:SF37">
    <property type="entry name" value="RAGD PROTEIN"/>
    <property type="match status" value="1"/>
</dbReference>
<proteinExistence type="inferred from homology"/>
<protein>
    <submittedName>
        <fullName evidence="6">Efflux RND transporter periplasmic adaptor subunit</fullName>
    </submittedName>
</protein>
<dbReference type="Gene3D" id="2.40.420.20">
    <property type="match status" value="1"/>
</dbReference>
<keyword evidence="2" id="KW-0732">Signal</keyword>
<evidence type="ECO:0000256" key="1">
    <source>
        <dbReference type="ARBA" id="ARBA00009477"/>
    </source>
</evidence>
<evidence type="ECO:0000259" key="5">
    <source>
        <dbReference type="Pfam" id="PF25973"/>
    </source>
</evidence>
<dbReference type="GO" id="GO:1990281">
    <property type="term" value="C:efflux pump complex"/>
    <property type="evidence" value="ECO:0007669"/>
    <property type="project" value="TreeGrafter"/>
</dbReference>
<dbReference type="AlphaFoldDB" id="A0A371JYL0"/>
<comment type="similarity">
    <text evidence="1">Belongs to the membrane fusion protein (MFP) (TC 8.A.1) family.</text>
</comment>
<dbReference type="GO" id="GO:0015562">
    <property type="term" value="F:efflux transmembrane transporter activity"/>
    <property type="evidence" value="ECO:0007669"/>
    <property type="project" value="TreeGrafter"/>
</dbReference>
<dbReference type="InterPro" id="IPR006143">
    <property type="entry name" value="RND_pump_MFP"/>
</dbReference>
<accession>A0A371JYL0</accession>
<feature type="chain" id="PRO_5016795357" evidence="2">
    <location>
        <begin position="30"/>
        <end position="374"/>
    </location>
</feature>
<dbReference type="RefSeq" id="WP_115860987.1">
    <property type="nucleotide sequence ID" value="NZ_QTSU01000003.1"/>
</dbReference>
<feature type="domain" description="Multidrug resistance protein MdtA-like C-terminal permuted SH3" evidence="4">
    <location>
        <begin position="296"/>
        <end position="350"/>
    </location>
</feature>